<keyword evidence="3" id="KW-1185">Reference proteome</keyword>
<gene>
    <name evidence="2" type="ORF">BCR42DRAFT_411901</name>
</gene>
<feature type="region of interest" description="Disordered" evidence="1">
    <location>
        <begin position="100"/>
        <end position="180"/>
    </location>
</feature>
<protein>
    <submittedName>
        <fullName evidence="2">Uncharacterized protein</fullName>
    </submittedName>
</protein>
<organism evidence="2 3">
    <name type="scientific">Absidia repens</name>
    <dbReference type="NCBI Taxonomy" id="90262"/>
    <lineage>
        <taxon>Eukaryota</taxon>
        <taxon>Fungi</taxon>
        <taxon>Fungi incertae sedis</taxon>
        <taxon>Mucoromycota</taxon>
        <taxon>Mucoromycotina</taxon>
        <taxon>Mucoromycetes</taxon>
        <taxon>Mucorales</taxon>
        <taxon>Cunninghamellaceae</taxon>
        <taxon>Absidia</taxon>
    </lineage>
</organism>
<evidence type="ECO:0000313" key="3">
    <source>
        <dbReference type="Proteomes" id="UP000193560"/>
    </source>
</evidence>
<evidence type="ECO:0000313" key="2">
    <source>
        <dbReference type="EMBL" id="ORZ18945.1"/>
    </source>
</evidence>
<dbReference type="Proteomes" id="UP000193560">
    <property type="component" value="Unassembled WGS sequence"/>
</dbReference>
<reference evidence="2 3" key="1">
    <citation type="submission" date="2016-07" db="EMBL/GenBank/DDBJ databases">
        <title>Pervasive Adenine N6-methylation of Active Genes in Fungi.</title>
        <authorList>
            <consortium name="DOE Joint Genome Institute"/>
            <person name="Mondo S.J."/>
            <person name="Dannebaum R.O."/>
            <person name="Kuo R.C."/>
            <person name="Labutti K."/>
            <person name="Haridas S."/>
            <person name="Kuo A."/>
            <person name="Salamov A."/>
            <person name="Ahrendt S.R."/>
            <person name="Lipzen A."/>
            <person name="Sullivan W."/>
            <person name="Andreopoulos W.B."/>
            <person name="Clum A."/>
            <person name="Lindquist E."/>
            <person name="Daum C."/>
            <person name="Ramamoorthy G.K."/>
            <person name="Gryganskyi A."/>
            <person name="Culley D."/>
            <person name="Magnuson J.K."/>
            <person name="James T.Y."/>
            <person name="O'Malley M.A."/>
            <person name="Stajich J.E."/>
            <person name="Spatafora J.W."/>
            <person name="Visel A."/>
            <person name="Grigoriev I.V."/>
        </authorList>
    </citation>
    <scope>NUCLEOTIDE SEQUENCE [LARGE SCALE GENOMIC DNA]</scope>
    <source>
        <strain evidence="2 3">NRRL 1336</strain>
    </source>
</reference>
<proteinExistence type="predicted"/>
<accession>A0A1X2IME2</accession>
<feature type="compositionally biased region" description="Low complexity" evidence="1">
    <location>
        <begin position="142"/>
        <end position="180"/>
    </location>
</feature>
<evidence type="ECO:0000256" key="1">
    <source>
        <dbReference type="SAM" id="MobiDB-lite"/>
    </source>
</evidence>
<sequence length="180" mass="20931">MFNAYNSPYQRNFGAFNPAMPPHHSPMGMSPYSSWHTPQPMSPYYPPASVMNHHNAFHGSPFDYQPDPYGGHPYPMPGQSMMDPYYGGMYKEPSMFDSCCPPRNPYDDHMLPPYPSQHPMQQSKPDHHHHRHNRQETSVNHQPQQQQPSQSQSRSQTQTQQNRSSSQSQSQSLTRQQRRY</sequence>
<dbReference type="AlphaFoldDB" id="A0A1X2IME2"/>
<name>A0A1X2IME2_9FUNG</name>
<dbReference type="EMBL" id="MCGE01000008">
    <property type="protein sequence ID" value="ORZ18945.1"/>
    <property type="molecule type" value="Genomic_DNA"/>
</dbReference>
<comment type="caution">
    <text evidence="2">The sequence shown here is derived from an EMBL/GenBank/DDBJ whole genome shotgun (WGS) entry which is preliminary data.</text>
</comment>